<protein>
    <submittedName>
        <fullName evidence="1">Uncharacterized protein</fullName>
    </submittedName>
</protein>
<name>A0A8J3J562_9CHLR</name>
<dbReference type="Proteomes" id="UP000597444">
    <property type="component" value="Unassembled WGS sequence"/>
</dbReference>
<evidence type="ECO:0000313" key="1">
    <source>
        <dbReference type="EMBL" id="GHP00912.1"/>
    </source>
</evidence>
<reference evidence="1" key="1">
    <citation type="submission" date="2020-10" db="EMBL/GenBank/DDBJ databases">
        <title>Taxonomic study of unclassified bacteria belonging to the class Ktedonobacteria.</title>
        <authorList>
            <person name="Yabe S."/>
            <person name="Wang C.M."/>
            <person name="Zheng Y."/>
            <person name="Sakai Y."/>
            <person name="Cavaletti L."/>
            <person name="Monciardini P."/>
            <person name="Donadio S."/>
        </authorList>
    </citation>
    <scope>NUCLEOTIDE SEQUENCE</scope>
    <source>
        <strain evidence="1">ID150040</strain>
    </source>
</reference>
<dbReference type="AlphaFoldDB" id="A0A8J3J562"/>
<organism evidence="1 2">
    <name type="scientific">Reticulibacter mediterranei</name>
    <dbReference type="NCBI Taxonomy" id="2778369"/>
    <lineage>
        <taxon>Bacteria</taxon>
        <taxon>Bacillati</taxon>
        <taxon>Chloroflexota</taxon>
        <taxon>Ktedonobacteria</taxon>
        <taxon>Ktedonobacterales</taxon>
        <taxon>Reticulibacteraceae</taxon>
        <taxon>Reticulibacter</taxon>
    </lineage>
</organism>
<sequence length="65" mass="7495">MLICIFLSVGPEKEGTDVQRVKSIDGMLPLYSERLGQVGEQWRWDTCVCWQRLLSCKVICEQCLC</sequence>
<comment type="caution">
    <text evidence="1">The sequence shown here is derived from an EMBL/GenBank/DDBJ whole genome shotgun (WGS) entry which is preliminary data.</text>
</comment>
<evidence type="ECO:0000313" key="2">
    <source>
        <dbReference type="Proteomes" id="UP000597444"/>
    </source>
</evidence>
<gene>
    <name evidence="1" type="ORF">KSF_109590</name>
</gene>
<dbReference type="EMBL" id="BNJK01000003">
    <property type="protein sequence ID" value="GHP00912.1"/>
    <property type="molecule type" value="Genomic_DNA"/>
</dbReference>
<keyword evidence="2" id="KW-1185">Reference proteome</keyword>
<proteinExistence type="predicted"/>
<accession>A0A8J3J562</accession>